<evidence type="ECO:0000313" key="1">
    <source>
        <dbReference type="EMBL" id="KDB53909.1"/>
    </source>
</evidence>
<comment type="caution">
    <text evidence="1">The sequence shown here is derived from an EMBL/GenBank/DDBJ whole genome shotgun (WGS) entry which is preliminary data.</text>
</comment>
<organism evidence="1 2">
    <name type="scientific">Sphaerotilus natans subsp. natans DSM 6575</name>
    <dbReference type="NCBI Taxonomy" id="1286631"/>
    <lineage>
        <taxon>Bacteria</taxon>
        <taxon>Pseudomonadati</taxon>
        <taxon>Pseudomonadota</taxon>
        <taxon>Betaproteobacteria</taxon>
        <taxon>Burkholderiales</taxon>
        <taxon>Sphaerotilaceae</taxon>
        <taxon>Sphaerotilus</taxon>
    </lineage>
</organism>
<gene>
    <name evidence="1" type="ORF">X805_04630</name>
</gene>
<proteinExistence type="predicted"/>
<protein>
    <submittedName>
        <fullName evidence="1">Uncharacterized protein</fullName>
    </submittedName>
</protein>
<dbReference type="RefSeq" id="WP_037477796.1">
    <property type="nucleotide sequence ID" value="NZ_AZRA01000010.1"/>
</dbReference>
<evidence type="ECO:0000313" key="2">
    <source>
        <dbReference type="Proteomes" id="UP000026714"/>
    </source>
</evidence>
<dbReference type="EMBL" id="AZRA01000010">
    <property type="protein sequence ID" value="KDB53909.1"/>
    <property type="molecule type" value="Genomic_DNA"/>
</dbReference>
<sequence length="147" mass="15903">MDAIAQHLLDQAKARLLTRATGPARMTPSISLVPRQGLRVVGRLQGDAVYRQTTDGRPSVHVVVDQGEQHAVWAAIWSPTRPDLEPTETDRVAAKAKAAGLRRGDPVIVYALTAGMPTARGGRVHIPLNAVTLIETVSIPRHQRDAE</sequence>
<dbReference type="AlphaFoldDB" id="A0A059KRP5"/>
<dbReference type="STRING" id="34103.SAMN05421778_11492"/>
<dbReference type="Proteomes" id="UP000026714">
    <property type="component" value="Unassembled WGS sequence"/>
</dbReference>
<accession>A0A059KRP5</accession>
<keyword evidence="2" id="KW-1185">Reference proteome</keyword>
<reference evidence="1 2" key="1">
    <citation type="journal article" date="2014" name="FEMS Microbiol. Ecol.">
        <title>Sphaerotilus natans encrusted with nanoball-shaped Fe(III) oxide minerals formed by nitrate-reducing mixotrophic Fe(II) oxidation.</title>
        <authorList>
            <person name="Park S."/>
            <person name="Kim D.H."/>
            <person name="Lee J.H."/>
            <person name="Hur H.G."/>
        </authorList>
    </citation>
    <scope>NUCLEOTIDE SEQUENCE [LARGE SCALE GENOMIC DNA]</scope>
    <source>
        <strain evidence="1 2">DSM 6575</strain>
    </source>
</reference>
<name>A0A059KRP5_9BURK</name>